<dbReference type="Proteomes" id="UP000030653">
    <property type="component" value="Unassembled WGS sequence"/>
</dbReference>
<keyword evidence="9 18" id="KW-1133">Transmembrane helix</keyword>
<dbReference type="InterPro" id="IPR001433">
    <property type="entry name" value="OxRdtase_FAD/NAD-bd"/>
</dbReference>
<dbReference type="RefSeq" id="XP_040624700.1">
    <property type="nucleotide sequence ID" value="XM_040773846.1"/>
</dbReference>
<dbReference type="Pfam" id="PF00970">
    <property type="entry name" value="FAD_binding_6"/>
    <property type="match status" value="1"/>
</dbReference>
<dbReference type="InterPro" id="IPR017938">
    <property type="entry name" value="Riboflavin_synthase-like_b-brl"/>
</dbReference>
<dbReference type="InterPro" id="IPR001709">
    <property type="entry name" value="Flavoprot_Pyr_Nucl_cyt_Rdtase"/>
</dbReference>
<feature type="binding site" evidence="16">
    <location>
        <position position="111"/>
    </location>
    <ligand>
        <name>FAD</name>
        <dbReference type="ChEBI" id="CHEBI:57692"/>
    </ligand>
</feature>
<dbReference type="Pfam" id="PF00175">
    <property type="entry name" value="NAD_binding_1"/>
    <property type="match status" value="1"/>
</dbReference>
<dbReference type="Gene3D" id="3.40.50.80">
    <property type="entry name" value="Nucleotide-binding domain of ferredoxin-NADP reductase (FNR) module"/>
    <property type="match status" value="1"/>
</dbReference>
<dbReference type="SUPFAM" id="SSF52343">
    <property type="entry name" value="Ferredoxin reductase-like, C-terminal NADP-linked domain"/>
    <property type="match status" value="1"/>
</dbReference>
<dbReference type="CDD" id="cd06183">
    <property type="entry name" value="cyt_b5_reduct_like"/>
    <property type="match status" value="1"/>
</dbReference>
<evidence type="ECO:0000256" key="9">
    <source>
        <dbReference type="ARBA" id="ARBA00022989"/>
    </source>
</evidence>
<evidence type="ECO:0000256" key="15">
    <source>
        <dbReference type="ARBA" id="ARBA00049138"/>
    </source>
</evidence>
<dbReference type="InterPro" id="IPR039261">
    <property type="entry name" value="FNR_nucleotide-bd"/>
</dbReference>
<evidence type="ECO:0000256" key="3">
    <source>
        <dbReference type="ARBA" id="ARBA00005156"/>
    </source>
</evidence>
<dbReference type="InterPro" id="IPR008333">
    <property type="entry name" value="Cbr1-like_FAD-bd_dom"/>
</dbReference>
<name>M5G213_DACPD</name>
<comment type="cofactor">
    <cofactor evidence="1 16 17">
        <name>FAD</name>
        <dbReference type="ChEBI" id="CHEBI:57692"/>
    </cofactor>
</comment>
<gene>
    <name evidence="20" type="ORF">DACRYDRAFT_24774</name>
</gene>
<dbReference type="PROSITE" id="PS51384">
    <property type="entry name" value="FAD_FR"/>
    <property type="match status" value="1"/>
</dbReference>
<keyword evidence="8 16" id="KW-0274">FAD</keyword>
<evidence type="ECO:0000256" key="11">
    <source>
        <dbReference type="ARBA" id="ARBA00023027"/>
    </source>
</evidence>
<dbReference type="InterPro" id="IPR001834">
    <property type="entry name" value="CBR-like"/>
</dbReference>
<keyword evidence="11 17" id="KW-0520">NAD</keyword>
<sequence length="283" mass="31306">MALPLVPIALLVVGAVLLLIYAQQKGLLGRKRGVPVLDPKEWKEFPLVEKIPVSPNTALYRFALPHADDILGLPIGNHISISAEINGKVVTRAYTPTSSDDDLGHFDLMIKTYEMGAISKWISLLKPGQKVRIKGPRGQFKYHASLSRELGMIAGGTGITPMLQIIRAALKTHLDLTKLSLIYANVNHEDILLKKELDELAQAHKHRFKVYYVLNNPPEGWTGGVGFVSKQMIHEHLPPTDHNIKILMCGPAPMIGAMKKHLHELGYPAPNTISKLADQVFCF</sequence>
<comment type="catalytic activity">
    <reaction evidence="14 17">
        <text>2 Fe(III)-[cytochrome b5] + NADH = 2 Fe(II)-[cytochrome b5] + NAD(+) + H(+)</text>
        <dbReference type="Rhea" id="RHEA:46680"/>
        <dbReference type="Rhea" id="RHEA-COMP:10438"/>
        <dbReference type="Rhea" id="RHEA-COMP:10439"/>
        <dbReference type="ChEBI" id="CHEBI:15378"/>
        <dbReference type="ChEBI" id="CHEBI:29033"/>
        <dbReference type="ChEBI" id="CHEBI:29034"/>
        <dbReference type="ChEBI" id="CHEBI:57540"/>
        <dbReference type="ChEBI" id="CHEBI:57945"/>
        <dbReference type="EC" id="1.6.2.2"/>
    </reaction>
</comment>
<evidence type="ECO:0000256" key="1">
    <source>
        <dbReference type="ARBA" id="ARBA00001974"/>
    </source>
</evidence>
<evidence type="ECO:0000256" key="13">
    <source>
        <dbReference type="ARBA" id="ARBA00023136"/>
    </source>
</evidence>
<evidence type="ECO:0000256" key="4">
    <source>
        <dbReference type="ARBA" id="ARBA00006105"/>
    </source>
</evidence>
<comment type="pathway">
    <text evidence="3">Protein modification; peptidyl-diphthamide biosynthesis.</text>
</comment>
<reference evidence="20 21" key="1">
    <citation type="journal article" date="2012" name="Science">
        <title>The Paleozoic origin of enzymatic lignin decomposition reconstructed from 31 fungal genomes.</title>
        <authorList>
            <person name="Floudas D."/>
            <person name="Binder M."/>
            <person name="Riley R."/>
            <person name="Barry K."/>
            <person name="Blanchette R.A."/>
            <person name="Henrissat B."/>
            <person name="Martinez A.T."/>
            <person name="Otillar R."/>
            <person name="Spatafora J.W."/>
            <person name="Yadav J.S."/>
            <person name="Aerts A."/>
            <person name="Benoit I."/>
            <person name="Boyd A."/>
            <person name="Carlson A."/>
            <person name="Copeland A."/>
            <person name="Coutinho P.M."/>
            <person name="de Vries R.P."/>
            <person name="Ferreira P."/>
            <person name="Findley K."/>
            <person name="Foster B."/>
            <person name="Gaskell J."/>
            <person name="Glotzer D."/>
            <person name="Gorecki P."/>
            <person name="Heitman J."/>
            <person name="Hesse C."/>
            <person name="Hori C."/>
            <person name="Igarashi K."/>
            <person name="Jurgens J.A."/>
            <person name="Kallen N."/>
            <person name="Kersten P."/>
            <person name="Kohler A."/>
            <person name="Kuees U."/>
            <person name="Kumar T.K.A."/>
            <person name="Kuo A."/>
            <person name="LaButti K."/>
            <person name="Larrondo L.F."/>
            <person name="Lindquist E."/>
            <person name="Ling A."/>
            <person name="Lombard V."/>
            <person name="Lucas S."/>
            <person name="Lundell T."/>
            <person name="Martin R."/>
            <person name="McLaughlin D.J."/>
            <person name="Morgenstern I."/>
            <person name="Morin E."/>
            <person name="Murat C."/>
            <person name="Nagy L.G."/>
            <person name="Nolan M."/>
            <person name="Ohm R.A."/>
            <person name="Patyshakuliyeva A."/>
            <person name="Rokas A."/>
            <person name="Ruiz-Duenas F.J."/>
            <person name="Sabat G."/>
            <person name="Salamov A."/>
            <person name="Samejima M."/>
            <person name="Schmutz J."/>
            <person name="Slot J.C."/>
            <person name="St John F."/>
            <person name="Stenlid J."/>
            <person name="Sun H."/>
            <person name="Sun S."/>
            <person name="Syed K."/>
            <person name="Tsang A."/>
            <person name="Wiebenga A."/>
            <person name="Young D."/>
            <person name="Pisabarro A."/>
            <person name="Eastwood D.C."/>
            <person name="Martin F."/>
            <person name="Cullen D."/>
            <person name="Grigoriev I.V."/>
            <person name="Hibbett D.S."/>
        </authorList>
    </citation>
    <scope>NUCLEOTIDE SEQUENCE [LARGE SCALE GENOMIC DNA]</scope>
    <source>
        <strain evidence="20 21">DJM-731 SS1</strain>
    </source>
</reference>
<dbReference type="HOGENOM" id="CLU_003827_9_0_1"/>
<comment type="similarity">
    <text evidence="4 17">Belongs to the flavoprotein pyridine nucleotide cytochrome reductase family.</text>
</comment>
<feature type="transmembrane region" description="Helical" evidence="18">
    <location>
        <begin position="6"/>
        <end position="22"/>
    </location>
</feature>
<feature type="binding site" evidence="16">
    <location>
        <position position="94"/>
    </location>
    <ligand>
        <name>FAD</name>
        <dbReference type="ChEBI" id="CHEBI:57692"/>
    </ligand>
</feature>
<feature type="binding site" evidence="16">
    <location>
        <position position="92"/>
    </location>
    <ligand>
        <name>FAD</name>
        <dbReference type="ChEBI" id="CHEBI:57692"/>
    </ligand>
</feature>
<keyword evidence="7" id="KW-1000">Mitochondrion outer membrane</keyword>
<feature type="binding site" evidence="16">
    <location>
        <position position="118"/>
    </location>
    <ligand>
        <name>FAD</name>
        <dbReference type="ChEBI" id="CHEBI:57692"/>
    </ligand>
</feature>
<organism evidence="20 21">
    <name type="scientific">Dacryopinax primogenitus (strain DJM 731)</name>
    <name type="common">Brown rot fungus</name>
    <dbReference type="NCBI Taxonomy" id="1858805"/>
    <lineage>
        <taxon>Eukaryota</taxon>
        <taxon>Fungi</taxon>
        <taxon>Dikarya</taxon>
        <taxon>Basidiomycota</taxon>
        <taxon>Agaricomycotina</taxon>
        <taxon>Dacrymycetes</taxon>
        <taxon>Dacrymycetales</taxon>
        <taxon>Dacrymycetaceae</taxon>
        <taxon>Dacryopinax</taxon>
    </lineage>
</organism>
<keyword evidence="13 18" id="KW-0472">Membrane</keyword>
<evidence type="ECO:0000256" key="10">
    <source>
        <dbReference type="ARBA" id="ARBA00023002"/>
    </source>
</evidence>
<dbReference type="EC" id="1.6.2.2" evidence="17"/>
<evidence type="ECO:0000256" key="5">
    <source>
        <dbReference type="ARBA" id="ARBA00022630"/>
    </source>
</evidence>
<dbReference type="FunFam" id="2.40.30.10:FF:000032">
    <property type="entry name" value="NADH-cytochrome b5 reductase"/>
    <property type="match status" value="1"/>
</dbReference>
<dbReference type="InterPro" id="IPR017927">
    <property type="entry name" value="FAD-bd_FR_type"/>
</dbReference>
<evidence type="ECO:0000256" key="18">
    <source>
        <dbReference type="SAM" id="Phobius"/>
    </source>
</evidence>
<evidence type="ECO:0000256" key="12">
    <source>
        <dbReference type="ARBA" id="ARBA00023128"/>
    </source>
</evidence>
<accession>M5G213</accession>
<evidence type="ECO:0000256" key="8">
    <source>
        <dbReference type="ARBA" id="ARBA00022827"/>
    </source>
</evidence>
<proteinExistence type="inferred from homology"/>
<evidence type="ECO:0000256" key="14">
    <source>
        <dbReference type="ARBA" id="ARBA00047682"/>
    </source>
</evidence>
<evidence type="ECO:0000313" key="20">
    <source>
        <dbReference type="EMBL" id="EJT97802.1"/>
    </source>
</evidence>
<evidence type="ECO:0000256" key="17">
    <source>
        <dbReference type="RuleBase" id="RU361226"/>
    </source>
</evidence>
<evidence type="ECO:0000256" key="6">
    <source>
        <dbReference type="ARBA" id="ARBA00022692"/>
    </source>
</evidence>
<dbReference type="PANTHER" id="PTHR19370:SF184">
    <property type="entry name" value="NADH-CYTOCHROME B5 REDUCTASE-LIKE"/>
    <property type="match status" value="1"/>
</dbReference>
<dbReference type="FunFam" id="3.40.50.80:FF:000019">
    <property type="entry name" value="NADH-cytochrome b5 reductase"/>
    <property type="match status" value="1"/>
</dbReference>
<protein>
    <recommendedName>
        <fullName evidence="17">NADH-cytochrome b5 reductase</fullName>
        <ecNumber evidence="17">1.6.2.2</ecNumber>
    </recommendedName>
</protein>
<dbReference type="GO" id="GO:0090524">
    <property type="term" value="F:cytochrome-b5 reductase activity, acting on NADH"/>
    <property type="evidence" value="ECO:0007669"/>
    <property type="project" value="UniProtKB-EC"/>
</dbReference>
<dbReference type="OMA" id="VQIFMCG"/>
<evidence type="ECO:0000259" key="19">
    <source>
        <dbReference type="PROSITE" id="PS51384"/>
    </source>
</evidence>
<evidence type="ECO:0000313" key="21">
    <source>
        <dbReference type="Proteomes" id="UP000030653"/>
    </source>
</evidence>
<dbReference type="PRINTS" id="PR00406">
    <property type="entry name" value="CYTB5RDTASE"/>
</dbReference>
<dbReference type="AlphaFoldDB" id="M5G213"/>
<keyword evidence="6 18" id="KW-0812">Transmembrane</keyword>
<keyword evidence="21" id="KW-1185">Reference proteome</keyword>
<comment type="catalytic activity">
    <reaction evidence="15">
        <text>2 Fe(3+)-[Dph3] + NADH = 2 Fe(2+)-[Dph3] + NAD(+) + H(+)</text>
        <dbReference type="Rhea" id="RHEA:71231"/>
        <dbReference type="Rhea" id="RHEA-COMP:18002"/>
        <dbReference type="Rhea" id="RHEA-COMP:18003"/>
        <dbReference type="ChEBI" id="CHEBI:15378"/>
        <dbReference type="ChEBI" id="CHEBI:29033"/>
        <dbReference type="ChEBI" id="CHEBI:29034"/>
        <dbReference type="ChEBI" id="CHEBI:57540"/>
        <dbReference type="ChEBI" id="CHEBI:57945"/>
        <dbReference type="ChEBI" id="CHEBI:83228"/>
    </reaction>
    <physiologicalReaction direction="left-to-right" evidence="15">
        <dbReference type="Rhea" id="RHEA:71232"/>
    </physiologicalReaction>
</comment>
<keyword evidence="10 17" id="KW-0560">Oxidoreductase</keyword>
<feature type="binding site" evidence="16">
    <location>
        <position position="160"/>
    </location>
    <ligand>
        <name>FAD</name>
        <dbReference type="ChEBI" id="CHEBI:57692"/>
    </ligand>
</feature>
<dbReference type="SUPFAM" id="SSF63380">
    <property type="entry name" value="Riboflavin synthase domain-like"/>
    <property type="match status" value="1"/>
</dbReference>
<dbReference type="STRING" id="1858805.M5G213"/>
<evidence type="ECO:0000256" key="2">
    <source>
        <dbReference type="ARBA" id="ARBA00004294"/>
    </source>
</evidence>
<dbReference type="GO" id="GO:0005741">
    <property type="term" value="C:mitochondrial outer membrane"/>
    <property type="evidence" value="ECO:0007669"/>
    <property type="project" value="UniProtKB-SubCell"/>
</dbReference>
<keyword evidence="5 16" id="KW-0285">Flavoprotein</keyword>
<dbReference type="EMBL" id="JH795875">
    <property type="protein sequence ID" value="EJT97802.1"/>
    <property type="molecule type" value="Genomic_DNA"/>
</dbReference>
<dbReference type="PANTHER" id="PTHR19370">
    <property type="entry name" value="NADH-CYTOCHROME B5 REDUCTASE"/>
    <property type="match status" value="1"/>
</dbReference>
<evidence type="ECO:0000256" key="16">
    <source>
        <dbReference type="PIRSR" id="PIRSR601834-1"/>
    </source>
</evidence>
<dbReference type="GeneID" id="63688908"/>
<feature type="domain" description="FAD-binding FR-type" evidence="19">
    <location>
        <begin position="40"/>
        <end position="143"/>
    </location>
</feature>
<feature type="binding site" evidence="16">
    <location>
        <position position="119"/>
    </location>
    <ligand>
        <name>FAD</name>
        <dbReference type="ChEBI" id="CHEBI:57692"/>
    </ligand>
</feature>
<comment type="subcellular location">
    <subcellularLocation>
        <location evidence="2">Mitochondrion outer membrane</location>
    </subcellularLocation>
</comment>
<dbReference type="Gene3D" id="2.40.30.10">
    <property type="entry name" value="Translation factors"/>
    <property type="match status" value="1"/>
</dbReference>
<keyword evidence="12" id="KW-0496">Mitochondrion</keyword>
<evidence type="ECO:0000256" key="7">
    <source>
        <dbReference type="ARBA" id="ARBA00022787"/>
    </source>
</evidence>
<dbReference type="OrthoDB" id="432685at2759"/>
<dbReference type="PRINTS" id="PR00371">
    <property type="entry name" value="FPNCR"/>
</dbReference>